<dbReference type="RefSeq" id="WP_006334928.1">
    <property type="nucleotide sequence ID" value="NZ_BAHC01000135.1"/>
</dbReference>
<name>K6WCJ6_9ACTN</name>
<dbReference type="STRING" id="1108045.GORHZ_135_00050"/>
<evidence type="ECO:0000313" key="2">
    <source>
        <dbReference type="Proteomes" id="UP000008363"/>
    </source>
</evidence>
<proteinExistence type="predicted"/>
<dbReference type="OrthoDB" id="5045069at2"/>
<dbReference type="AlphaFoldDB" id="K6WCJ6"/>
<dbReference type="EMBL" id="BAHC01000135">
    <property type="protein sequence ID" value="GAB91456.1"/>
    <property type="molecule type" value="Genomic_DNA"/>
</dbReference>
<evidence type="ECO:0000313" key="1">
    <source>
        <dbReference type="EMBL" id="GAB91456.1"/>
    </source>
</evidence>
<reference evidence="1 2" key="1">
    <citation type="submission" date="2012-08" db="EMBL/GenBank/DDBJ databases">
        <title>Whole genome shotgun sequence of Gordonia rhizosphera NBRC 16068.</title>
        <authorList>
            <person name="Takarada H."/>
            <person name="Isaki S."/>
            <person name="Hosoyama A."/>
            <person name="Tsuchikane K."/>
            <person name="Katsumata H."/>
            <person name="Baba S."/>
            <person name="Ohji S."/>
            <person name="Yamazaki S."/>
            <person name="Fujita N."/>
        </authorList>
    </citation>
    <scope>NUCLEOTIDE SEQUENCE [LARGE SCALE GENOMIC DNA]</scope>
    <source>
        <strain evidence="1 2">NBRC 16068</strain>
    </source>
</reference>
<comment type="caution">
    <text evidence="1">The sequence shown here is derived from an EMBL/GenBank/DDBJ whole genome shotgun (WGS) entry which is preliminary data.</text>
</comment>
<gene>
    <name evidence="1" type="ORF">GORHZ_135_00050</name>
</gene>
<keyword evidence="2" id="KW-1185">Reference proteome</keyword>
<organism evidence="1 2">
    <name type="scientific">Gordonia rhizosphera NBRC 16068</name>
    <dbReference type="NCBI Taxonomy" id="1108045"/>
    <lineage>
        <taxon>Bacteria</taxon>
        <taxon>Bacillati</taxon>
        <taxon>Actinomycetota</taxon>
        <taxon>Actinomycetes</taxon>
        <taxon>Mycobacteriales</taxon>
        <taxon>Gordoniaceae</taxon>
        <taxon>Gordonia</taxon>
    </lineage>
</organism>
<protein>
    <submittedName>
        <fullName evidence="1">Uncharacterized protein</fullName>
    </submittedName>
</protein>
<sequence>MLDHAIYFHVSSRLNLTPREAQAVSFPVCETQHQWSSWRGQPPAQQWITAEFRDAIESVQPFAAKNIRNPRHATIHALSELANIDKHRAFHVVNYSGQVTFDPISEPLTHSFMGAAKGVVLTDGAVVATKRLLRPLNGSHSNRWDYEALAGYTEAIDLPGVGALPLLGLCDLMVKVAAEVLDKLEQAH</sequence>
<dbReference type="Proteomes" id="UP000008363">
    <property type="component" value="Unassembled WGS sequence"/>
</dbReference>
<accession>K6WCJ6</accession>